<proteinExistence type="predicted"/>
<sequence>MASNEKAPSEIVLELPDHLEGPVQMPSGEQVSIGDEVEHPDFGVGRVFRIATYHDELGILLCVEYSDGMHKMLGIDFVKKVNSENAKSPGGGSFE</sequence>
<dbReference type="AlphaFoldDB" id="A0A8J7TMY4"/>
<dbReference type="Proteomes" id="UP000664277">
    <property type="component" value="Unassembled WGS sequence"/>
</dbReference>
<evidence type="ECO:0000313" key="2">
    <source>
        <dbReference type="Proteomes" id="UP000664277"/>
    </source>
</evidence>
<evidence type="ECO:0000313" key="1">
    <source>
        <dbReference type="EMBL" id="MBN8662650.1"/>
    </source>
</evidence>
<reference evidence="1" key="1">
    <citation type="submission" date="2021-02" db="EMBL/GenBank/DDBJ databases">
        <title>Genome-Resolved Metagenomics of a Microbial Community Performing Photosynthetic Biological Nutrient Removal.</title>
        <authorList>
            <person name="Mcdaniel E.A."/>
        </authorList>
    </citation>
    <scope>NUCLEOTIDE SEQUENCE</scope>
    <source>
        <strain evidence="1">UWPOB_OBS1</strain>
    </source>
</reference>
<protein>
    <submittedName>
        <fullName evidence="1">Uncharacterized protein</fullName>
    </submittedName>
</protein>
<gene>
    <name evidence="1" type="ORF">J0M35_19940</name>
</gene>
<organism evidence="1 2">
    <name type="scientific">Candidatus Obscuribacter phosphatis</name>
    <dbReference type="NCBI Taxonomy" id="1906157"/>
    <lineage>
        <taxon>Bacteria</taxon>
        <taxon>Bacillati</taxon>
        <taxon>Candidatus Melainabacteria</taxon>
        <taxon>Candidatus Obscuribacterales</taxon>
        <taxon>Candidatus Obscuribacteraceae</taxon>
        <taxon>Candidatus Obscuribacter</taxon>
    </lineage>
</organism>
<comment type="caution">
    <text evidence="1">The sequence shown here is derived from an EMBL/GenBank/DDBJ whole genome shotgun (WGS) entry which is preliminary data.</text>
</comment>
<accession>A0A8J7TMY4</accession>
<dbReference type="EMBL" id="JAFLCK010000046">
    <property type="protein sequence ID" value="MBN8662650.1"/>
    <property type="molecule type" value="Genomic_DNA"/>
</dbReference>
<name>A0A8J7TMY4_9BACT</name>